<dbReference type="Proteomes" id="UP000494165">
    <property type="component" value="Unassembled WGS sequence"/>
</dbReference>
<evidence type="ECO:0000256" key="4">
    <source>
        <dbReference type="ARBA" id="ARBA00023157"/>
    </source>
</evidence>
<evidence type="ECO:0000313" key="10">
    <source>
        <dbReference type="EMBL" id="CAB3365500.1"/>
    </source>
</evidence>
<feature type="region of interest" description="Disordered" evidence="6">
    <location>
        <begin position="562"/>
        <end position="606"/>
    </location>
</feature>
<dbReference type="SUPFAM" id="SSF52058">
    <property type="entry name" value="L domain-like"/>
    <property type="match status" value="1"/>
</dbReference>
<dbReference type="InterPro" id="IPR032675">
    <property type="entry name" value="LRR_dom_sf"/>
</dbReference>
<keyword evidence="4" id="KW-1015">Disulfide bond</keyword>
<dbReference type="InterPro" id="IPR000483">
    <property type="entry name" value="Cys-rich_flank_reg_C"/>
</dbReference>
<dbReference type="PROSITE" id="PS50835">
    <property type="entry name" value="IG_LIKE"/>
    <property type="match status" value="1"/>
</dbReference>
<proteinExistence type="predicted"/>
<dbReference type="EMBL" id="CADEPI010000021">
    <property type="protein sequence ID" value="CAB3365500.1"/>
    <property type="molecule type" value="Genomic_DNA"/>
</dbReference>
<dbReference type="Gene3D" id="3.80.10.10">
    <property type="entry name" value="Ribonuclease Inhibitor"/>
    <property type="match status" value="2"/>
</dbReference>
<evidence type="ECO:0000256" key="3">
    <source>
        <dbReference type="ARBA" id="ARBA00022737"/>
    </source>
</evidence>
<evidence type="ECO:0000256" key="2">
    <source>
        <dbReference type="ARBA" id="ARBA00022729"/>
    </source>
</evidence>
<dbReference type="InterPro" id="IPR013783">
    <property type="entry name" value="Ig-like_fold"/>
</dbReference>
<dbReference type="PROSITE" id="PS51450">
    <property type="entry name" value="LRR"/>
    <property type="match status" value="1"/>
</dbReference>
<accession>A0A8S1CJQ7</accession>
<sequence length="643" mass="69446">MQYWPLVTCVLVVCAVQAAGCPVVCVCKWKGGKQTVECIDHGLISIPDGIDAETQVLDMYNSNMQKLPREAFVRANLLNLQKVYLKKCRLGEIHNNAFKGLTNLVELDLSSNLLTYIPSATFRDIPFLREIVLSNNPIQKIESHAFEFVRGLVKLDLSGCELKTIAPKAFDELEQLQSLKLNSNRLSELRQKTVDALQRLQGVELHNNPWVCDCRLMPVKNWLEKKNIPYTMEPLCEMPERLHGRTFGELSIDEFACKPEVLPVERHLQANAGEDAIVVCKVAAVPAATISWFWNGRLLQNNSAVAAAQRVLVFEDGGTEKSSSLVLINAQETDATDFYCSAENRAGTAEANFTVQVSERQAGMASLGSGQIASLGAAFVGIVISILVLVVVLLMRIRRIPFSSSKSQTPHDAALAAASAASAKNPSASLAIETERRNGSVMMSDPVLKSPVICEIKLHSQQRSGGGGGGGLTDVPSVAANGHHALNGQASIESFRNPDLINEAERAEGPRDDGLLPSRALSGEYSRAHGDSLYPSGLWDASSDLYDDKTPIIEEVPFAPVGGHPSPWDPADFPADYGLPIPGHSPPPAPAPSQPPPPPGAKTLRVWQRGAAPVLPPVTALKRVLGSRNSPDEGYQEGCGTDV</sequence>
<keyword evidence="11" id="KW-1185">Reference proteome</keyword>
<dbReference type="FunFam" id="3.80.10.10:FF:000082">
    <property type="entry name" value="Leucine-rich repeat-containing 24"/>
    <property type="match status" value="1"/>
</dbReference>
<reference evidence="10 11" key="1">
    <citation type="submission" date="2020-04" db="EMBL/GenBank/DDBJ databases">
        <authorList>
            <person name="Alioto T."/>
            <person name="Alioto T."/>
            <person name="Gomez Garrido J."/>
        </authorList>
    </citation>
    <scope>NUCLEOTIDE SEQUENCE [LARGE SCALE GENOMIC DNA]</scope>
</reference>
<keyword evidence="3" id="KW-0677">Repeat</keyword>
<dbReference type="InterPro" id="IPR007110">
    <property type="entry name" value="Ig-like_dom"/>
</dbReference>
<dbReference type="SMART" id="SM00082">
    <property type="entry name" value="LRRCT"/>
    <property type="match status" value="1"/>
</dbReference>
<evidence type="ECO:0000256" key="8">
    <source>
        <dbReference type="SAM" id="SignalP"/>
    </source>
</evidence>
<dbReference type="SMART" id="SM00369">
    <property type="entry name" value="LRR_TYP"/>
    <property type="match status" value="5"/>
</dbReference>
<keyword evidence="7" id="KW-0812">Transmembrane</keyword>
<feature type="domain" description="Ig-like" evidence="9">
    <location>
        <begin position="259"/>
        <end position="358"/>
    </location>
</feature>
<dbReference type="SMART" id="SM00409">
    <property type="entry name" value="IG"/>
    <property type="match status" value="1"/>
</dbReference>
<feature type="transmembrane region" description="Helical" evidence="7">
    <location>
        <begin position="372"/>
        <end position="395"/>
    </location>
</feature>
<dbReference type="SUPFAM" id="SSF48726">
    <property type="entry name" value="Immunoglobulin"/>
    <property type="match status" value="1"/>
</dbReference>
<dbReference type="Gene3D" id="2.60.40.10">
    <property type="entry name" value="Immunoglobulins"/>
    <property type="match status" value="1"/>
</dbReference>
<dbReference type="InterPro" id="IPR013098">
    <property type="entry name" value="Ig_I-set"/>
</dbReference>
<dbReference type="Pfam" id="PF13855">
    <property type="entry name" value="LRR_8"/>
    <property type="match status" value="1"/>
</dbReference>
<keyword evidence="7" id="KW-0472">Membrane</keyword>
<evidence type="ECO:0000259" key="9">
    <source>
        <dbReference type="PROSITE" id="PS50835"/>
    </source>
</evidence>
<evidence type="ECO:0000256" key="5">
    <source>
        <dbReference type="ARBA" id="ARBA00023180"/>
    </source>
</evidence>
<dbReference type="SMART" id="SM00408">
    <property type="entry name" value="IGc2"/>
    <property type="match status" value="1"/>
</dbReference>
<dbReference type="InterPro" id="IPR003598">
    <property type="entry name" value="Ig_sub2"/>
</dbReference>
<feature type="chain" id="PRO_5035750058" description="Ig-like domain-containing protein" evidence="8">
    <location>
        <begin position="21"/>
        <end position="643"/>
    </location>
</feature>
<protein>
    <recommendedName>
        <fullName evidence="9">Ig-like domain-containing protein</fullName>
    </recommendedName>
</protein>
<evidence type="ECO:0000313" key="11">
    <source>
        <dbReference type="Proteomes" id="UP000494165"/>
    </source>
</evidence>
<evidence type="ECO:0000256" key="1">
    <source>
        <dbReference type="ARBA" id="ARBA00022614"/>
    </source>
</evidence>
<keyword evidence="7" id="KW-1133">Transmembrane helix</keyword>
<feature type="signal peptide" evidence="8">
    <location>
        <begin position="1"/>
        <end position="20"/>
    </location>
</feature>
<dbReference type="InterPro" id="IPR003599">
    <property type="entry name" value="Ig_sub"/>
</dbReference>
<keyword evidence="1" id="KW-0433">Leucine-rich repeat</keyword>
<dbReference type="GO" id="GO:0071944">
    <property type="term" value="C:cell periphery"/>
    <property type="evidence" value="ECO:0007669"/>
    <property type="project" value="UniProtKB-ARBA"/>
</dbReference>
<dbReference type="Pfam" id="PF07679">
    <property type="entry name" value="I-set"/>
    <property type="match status" value="1"/>
</dbReference>
<evidence type="ECO:0000256" key="6">
    <source>
        <dbReference type="SAM" id="MobiDB-lite"/>
    </source>
</evidence>
<dbReference type="PANTHER" id="PTHR24366:SF136">
    <property type="entry name" value="KEKKON 1, ISOFORM B"/>
    <property type="match status" value="1"/>
</dbReference>
<dbReference type="AlphaFoldDB" id="A0A8S1CJQ7"/>
<dbReference type="OrthoDB" id="643377at2759"/>
<dbReference type="InterPro" id="IPR003591">
    <property type="entry name" value="Leu-rich_rpt_typical-subtyp"/>
</dbReference>
<dbReference type="InterPro" id="IPR001611">
    <property type="entry name" value="Leu-rich_rpt"/>
</dbReference>
<feature type="region of interest" description="Disordered" evidence="6">
    <location>
        <begin position="623"/>
        <end position="643"/>
    </location>
</feature>
<name>A0A8S1CJQ7_9INSE</name>
<keyword evidence="2 8" id="KW-0732">Signal</keyword>
<dbReference type="InterPro" id="IPR036179">
    <property type="entry name" value="Ig-like_dom_sf"/>
</dbReference>
<organism evidence="10 11">
    <name type="scientific">Cloeon dipterum</name>
    <dbReference type="NCBI Taxonomy" id="197152"/>
    <lineage>
        <taxon>Eukaryota</taxon>
        <taxon>Metazoa</taxon>
        <taxon>Ecdysozoa</taxon>
        <taxon>Arthropoda</taxon>
        <taxon>Hexapoda</taxon>
        <taxon>Insecta</taxon>
        <taxon>Pterygota</taxon>
        <taxon>Palaeoptera</taxon>
        <taxon>Ephemeroptera</taxon>
        <taxon>Pisciforma</taxon>
        <taxon>Baetidae</taxon>
        <taxon>Cloeon</taxon>
    </lineage>
</organism>
<evidence type="ECO:0000256" key="7">
    <source>
        <dbReference type="SAM" id="Phobius"/>
    </source>
</evidence>
<comment type="caution">
    <text evidence="10">The sequence shown here is derived from an EMBL/GenBank/DDBJ whole genome shotgun (WGS) entry which is preliminary data.</text>
</comment>
<keyword evidence="5" id="KW-0325">Glycoprotein</keyword>
<dbReference type="PANTHER" id="PTHR24366">
    <property type="entry name" value="IG(IMMUNOGLOBULIN) AND LRR(LEUCINE RICH REPEAT) DOMAINS"/>
    <property type="match status" value="1"/>
</dbReference>
<feature type="compositionally biased region" description="Pro residues" evidence="6">
    <location>
        <begin position="583"/>
        <end position="600"/>
    </location>
</feature>
<gene>
    <name evidence="10" type="ORF">CLODIP_2_CD05569</name>
</gene>